<reference evidence="1 2" key="1">
    <citation type="submission" date="2020-02" db="EMBL/GenBank/DDBJ databases">
        <title>A chromosome-scale genome assembly of the black bullhead catfish (Ameiurus melas).</title>
        <authorList>
            <person name="Wen M."/>
            <person name="Zham M."/>
            <person name="Cabau C."/>
            <person name="Klopp C."/>
            <person name="Donnadieu C."/>
            <person name="Roques C."/>
            <person name="Bouchez O."/>
            <person name="Lampietro C."/>
            <person name="Jouanno E."/>
            <person name="Herpin A."/>
            <person name="Louis A."/>
            <person name="Berthelot C."/>
            <person name="Parey E."/>
            <person name="Roest-Crollius H."/>
            <person name="Braasch I."/>
            <person name="Postlethwait J."/>
            <person name="Robinson-Rechavi M."/>
            <person name="Echchiki A."/>
            <person name="Begum T."/>
            <person name="Montfort J."/>
            <person name="Schartl M."/>
            <person name="Bobe J."/>
            <person name="Guiguen Y."/>
        </authorList>
    </citation>
    <scope>NUCLEOTIDE SEQUENCE [LARGE SCALE GENOMIC DNA]</scope>
    <source>
        <strain evidence="1">M_S1</strain>
        <tissue evidence="1">Blood</tissue>
    </source>
</reference>
<evidence type="ECO:0000313" key="1">
    <source>
        <dbReference type="EMBL" id="KAF4090301.1"/>
    </source>
</evidence>
<accession>A0A7J6B8A1</accession>
<protein>
    <submittedName>
        <fullName evidence="1">Uncharacterized protein</fullName>
    </submittedName>
</protein>
<organism evidence="1 2">
    <name type="scientific">Ameiurus melas</name>
    <name type="common">Black bullhead</name>
    <name type="synonym">Silurus melas</name>
    <dbReference type="NCBI Taxonomy" id="219545"/>
    <lineage>
        <taxon>Eukaryota</taxon>
        <taxon>Metazoa</taxon>
        <taxon>Chordata</taxon>
        <taxon>Craniata</taxon>
        <taxon>Vertebrata</taxon>
        <taxon>Euteleostomi</taxon>
        <taxon>Actinopterygii</taxon>
        <taxon>Neopterygii</taxon>
        <taxon>Teleostei</taxon>
        <taxon>Ostariophysi</taxon>
        <taxon>Siluriformes</taxon>
        <taxon>Ictaluridae</taxon>
        <taxon>Ameiurus</taxon>
    </lineage>
</organism>
<proteinExistence type="predicted"/>
<dbReference type="AlphaFoldDB" id="A0A7J6B8A1"/>
<keyword evidence="2" id="KW-1185">Reference proteome</keyword>
<gene>
    <name evidence="1" type="ORF">AMELA_G00050270</name>
</gene>
<sequence length="77" mass="8601">MGLRLTFKRATQDAECDAVEELVQWMPCRGGATALLVTRELTCTSSCFSCISKALCHCVVAQEGSAVDRFQYRFWTC</sequence>
<name>A0A7J6B8A1_AMEME</name>
<comment type="caution">
    <text evidence="1">The sequence shown here is derived from an EMBL/GenBank/DDBJ whole genome shotgun (WGS) entry which is preliminary data.</text>
</comment>
<dbReference type="EMBL" id="JAAGNN010000004">
    <property type="protein sequence ID" value="KAF4090301.1"/>
    <property type="molecule type" value="Genomic_DNA"/>
</dbReference>
<dbReference type="Proteomes" id="UP000593565">
    <property type="component" value="Unassembled WGS sequence"/>
</dbReference>
<evidence type="ECO:0000313" key="2">
    <source>
        <dbReference type="Proteomes" id="UP000593565"/>
    </source>
</evidence>